<evidence type="ECO:0000259" key="2">
    <source>
        <dbReference type="Pfam" id="PF13280"/>
    </source>
</evidence>
<dbReference type="EMBL" id="CP019630">
    <property type="protein sequence ID" value="AQQ03626.1"/>
    <property type="molecule type" value="Genomic_DNA"/>
</dbReference>
<evidence type="ECO:0000259" key="1">
    <source>
        <dbReference type="Pfam" id="PF08279"/>
    </source>
</evidence>
<dbReference type="Pfam" id="PF13280">
    <property type="entry name" value="WYL"/>
    <property type="match status" value="1"/>
</dbReference>
<dbReference type="Gene3D" id="1.10.10.10">
    <property type="entry name" value="Winged helix-like DNA-binding domain superfamily/Winged helix DNA-binding domain"/>
    <property type="match status" value="1"/>
</dbReference>
<dbReference type="InterPro" id="IPR013196">
    <property type="entry name" value="HTH_11"/>
</dbReference>
<dbReference type="SUPFAM" id="SSF46785">
    <property type="entry name" value="Winged helix' DNA-binding domain"/>
    <property type="match status" value="1"/>
</dbReference>
<organism evidence="3 4">
    <name type="scientific">Roseibium algicola</name>
    <dbReference type="NCBI Taxonomy" id="2857014"/>
    <lineage>
        <taxon>Bacteria</taxon>
        <taxon>Pseudomonadati</taxon>
        <taxon>Pseudomonadota</taxon>
        <taxon>Alphaproteobacteria</taxon>
        <taxon>Hyphomicrobiales</taxon>
        <taxon>Stappiaceae</taxon>
        <taxon>Roseibium</taxon>
    </lineage>
</organism>
<dbReference type="PROSITE" id="PS52050">
    <property type="entry name" value="WYL"/>
    <property type="match status" value="1"/>
</dbReference>
<sequence>MRRADRLFEIIQILRRVRRPVSAQAIADELEVSKRSVYRDIATLTAQRVPIRGEAGVGYVLEEGFDMPPLMLTAEEIDAAVLGALWVSTRAEPELARAAENLIAKIEAITPGPLRRHIAAAAMSVRPVSPASEDKVDAAMLRRAILEGRKVSLGYRDGDGKESKRVVWPVLLGYRDEGRILAAWCELRQGFRYFRTDRMTFAEALDQRYPESRGSLKDRWRKAMDAERESYFPRA</sequence>
<protein>
    <submittedName>
        <fullName evidence="3">Transcriptional regulator</fullName>
    </submittedName>
</protein>
<keyword evidence="4" id="KW-1185">Reference proteome</keyword>
<dbReference type="PANTHER" id="PTHR34580">
    <property type="match status" value="1"/>
</dbReference>
<dbReference type="RefSeq" id="WP_077290943.1">
    <property type="nucleotide sequence ID" value="NZ_CP019630.1"/>
</dbReference>
<feature type="domain" description="WYL" evidence="2">
    <location>
        <begin position="140"/>
        <end position="200"/>
    </location>
</feature>
<dbReference type="InterPro" id="IPR036388">
    <property type="entry name" value="WH-like_DNA-bd_sf"/>
</dbReference>
<dbReference type="Pfam" id="PF08279">
    <property type="entry name" value="HTH_11"/>
    <property type="match status" value="1"/>
</dbReference>
<dbReference type="InterPro" id="IPR036390">
    <property type="entry name" value="WH_DNA-bd_sf"/>
</dbReference>
<dbReference type="Proteomes" id="UP000188174">
    <property type="component" value="Chromosome"/>
</dbReference>
<proteinExistence type="predicted"/>
<reference evidence="3 4" key="1">
    <citation type="submission" date="2017-02" db="EMBL/GenBank/DDBJ databases">
        <authorList>
            <person name="Jeong S."/>
        </authorList>
    </citation>
    <scope>NUCLEOTIDE SEQUENCE [LARGE SCALE GENOMIC DNA]</scope>
    <source>
        <strain evidence="3 4">RMAR6-6</strain>
    </source>
</reference>
<accession>A0ABN4WU09</accession>
<evidence type="ECO:0000313" key="4">
    <source>
        <dbReference type="Proteomes" id="UP000188174"/>
    </source>
</evidence>
<name>A0ABN4WU09_9HYPH</name>
<feature type="domain" description="Helix-turn-helix type 11" evidence="1">
    <location>
        <begin position="6"/>
        <end position="59"/>
    </location>
</feature>
<gene>
    <name evidence="3" type="ORF">B0E33_08490</name>
</gene>
<dbReference type="InterPro" id="IPR051534">
    <property type="entry name" value="CBASS_pafABC_assoc_protein"/>
</dbReference>
<evidence type="ECO:0000313" key="3">
    <source>
        <dbReference type="EMBL" id="AQQ03626.1"/>
    </source>
</evidence>
<dbReference type="PANTHER" id="PTHR34580:SF3">
    <property type="entry name" value="PROTEIN PAFB"/>
    <property type="match status" value="1"/>
</dbReference>
<dbReference type="InterPro" id="IPR026881">
    <property type="entry name" value="WYL_dom"/>
</dbReference>